<name>A0A6J7HW58_9ZZZZ</name>
<feature type="compositionally biased region" description="Polar residues" evidence="1">
    <location>
        <begin position="328"/>
        <end position="339"/>
    </location>
</feature>
<evidence type="ECO:0000313" key="2">
    <source>
        <dbReference type="EMBL" id="CAB4596250.1"/>
    </source>
</evidence>
<sequence length="339" mass="37237">MPAAQTTVVTALVDLGAREGSDRRDGQWYLTHCDGILSTQHALIVFAEPQLVDSLREIRNQLAPGAPSRIIGLPFERLPRARDAVAIQAAFDSGRRPPTASNPTKDTPSYIALGWSKPGLVGLVAQINPFNSSMIWWADVALLHVASPGEGDTFDGLIGGAQVGLHANVLWEIDPSEYEDAENFYRHTPFSKIAGGLFGIPAESSAEFTTAFNDEVDRCLGAGWPTIDEVLLGVVFDRLRNDTEFSYGPWETLLSNFSGLHGAAWHRLRLLRDCMHRNLLERAGAHINDLRGAQGFGRIQLTDNEIAELADLEDQWRRSTRNDPVADTSENSPDSIARQ</sequence>
<proteinExistence type="predicted"/>
<dbReference type="InterPro" id="IPR011735">
    <property type="entry name" value="WlaTC/HtrL_glycosyltransf"/>
</dbReference>
<protein>
    <submittedName>
        <fullName evidence="3">Unannotated protein</fullName>
    </submittedName>
</protein>
<accession>A0A6J7HW58</accession>
<dbReference type="EMBL" id="CAFBNA010000007">
    <property type="protein sequence ID" value="CAB4921150.1"/>
    <property type="molecule type" value="Genomic_DNA"/>
</dbReference>
<reference evidence="3" key="1">
    <citation type="submission" date="2020-05" db="EMBL/GenBank/DDBJ databases">
        <authorList>
            <person name="Chiriac C."/>
            <person name="Salcher M."/>
            <person name="Ghai R."/>
            <person name="Kavagutti S V."/>
        </authorList>
    </citation>
    <scope>NUCLEOTIDE SEQUENCE</scope>
</reference>
<gene>
    <name evidence="2" type="ORF">UFOPK1827_00267</name>
    <name evidence="3" type="ORF">UFOPK3708_00266</name>
</gene>
<feature type="region of interest" description="Disordered" evidence="1">
    <location>
        <begin position="318"/>
        <end position="339"/>
    </location>
</feature>
<evidence type="ECO:0000256" key="1">
    <source>
        <dbReference type="SAM" id="MobiDB-lite"/>
    </source>
</evidence>
<dbReference type="AlphaFoldDB" id="A0A6J7HW58"/>
<organism evidence="3">
    <name type="scientific">freshwater metagenome</name>
    <dbReference type="NCBI Taxonomy" id="449393"/>
    <lineage>
        <taxon>unclassified sequences</taxon>
        <taxon>metagenomes</taxon>
        <taxon>ecological metagenomes</taxon>
    </lineage>
</organism>
<evidence type="ECO:0000313" key="3">
    <source>
        <dbReference type="EMBL" id="CAB4921150.1"/>
    </source>
</evidence>
<dbReference type="Pfam" id="PF09612">
    <property type="entry name" value="HtrL_YibB"/>
    <property type="match status" value="1"/>
</dbReference>
<dbReference type="EMBL" id="CAEZUO010000006">
    <property type="protein sequence ID" value="CAB4596250.1"/>
    <property type="molecule type" value="Genomic_DNA"/>
</dbReference>